<feature type="domain" description="Tripartite ATP-independent periplasmic transporters DctQ component" evidence="8">
    <location>
        <begin position="41"/>
        <end position="174"/>
    </location>
</feature>
<dbReference type="HOGENOM" id="CLU_086356_8_4_5"/>
<dbReference type="PATRIC" id="fig|991905.3.peg.2564"/>
<evidence type="ECO:0000259" key="8">
    <source>
        <dbReference type="Pfam" id="PF04290"/>
    </source>
</evidence>
<reference evidence="9 10" key="1">
    <citation type="journal article" date="2011" name="J. Bacteriol.">
        <title>Complete genome sequence of Polymorphum gilvum SL003B-26A1T, a crude oil-degrading bacterium from oil-polluted saline soil.</title>
        <authorList>
            <person name="Li S.G."/>
            <person name="Tang Y.Q."/>
            <person name="Nie Y."/>
            <person name="Cai M."/>
            <person name="Wu X.L."/>
        </authorList>
    </citation>
    <scope>NUCLEOTIDE SEQUENCE [LARGE SCALE GENOMIC DNA]</scope>
    <source>
        <strain evidence="10">LMG 25793 / CGMCC 1.9160 / SL003B-26A1</strain>
    </source>
</reference>
<comment type="subunit">
    <text evidence="7">The complex comprises the extracytoplasmic solute receptor protein and the two transmembrane proteins.</text>
</comment>
<comment type="subcellular location">
    <subcellularLocation>
        <location evidence="7">Cell inner membrane</location>
        <topology evidence="7">Multi-pass membrane protein</topology>
    </subcellularLocation>
    <subcellularLocation>
        <location evidence="1">Cell membrane</location>
        <topology evidence="1">Multi-pass membrane protein</topology>
    </subcellularLocation>
</comment>
<evidence type="ECO:0000313" key="9">
    <source>
        <dbReference type="EMBL" id="ADZ70926.1"/>
    </source>
</evidence>
<name>F2J2L2_POLGS</name>
<dbReference type="eggNOG" id="COG4665">
    <property type="taxonomic scope" value="Bacteria"/>
</dbReference>
<dbReference type="InterPro" id="IPR055348">
    <property type="entry name" value="DctQ"/>
</dbReference>
<evidence type="ECO:0000256" key="1">
    <source>
        <dbReference type="ARBA" id="ARBA00004651"/>
    </source>
</evidence>
<evidence type="ECO:0000256" key="5">
    <source>
        <dbReference type="ARBA" id="ARBA00022989"/>
    </source>
</evidence>
<gene>
    <name evidence="9" type="ordered locus">SL003B_2502</name>
</gene>
<feature type="transmembrane region" description="Helical" evidence="7">
    <location>
        <begin position="23"/>
        <end position="47"/>
    </location>
</feature>
<comment type="function">
    <text evidence="7">Part of the tripartite ATP-independent periplasmic (TRAP) transport system.</text>
</comment>
<evidence type="ECO:0000256" key="3">
    <source>
        <dbReference type="ARBA" id="ARBA00022475"/>
    </source>
</evidence>
<evidence type="ECO:0000256" key="2">
    <source>
        <dbReference type="ARBA" id="ARBA00022448"/>
    </source>
</evidence>
<keyword evidence="2 7" id="KW-0813">Transport</keyword>
<dbReference type="Pfam" id="PF04290">
    <property type="entry name" value="DctQ"/>
    <property type="match status" value="1"/>
</dbReference>
<dbReference type="RefSeq" id="WP_013653240.1">
    <property type="nucleotide sequence ID" value="NC_015259.1"/>
</dbReference>
<evidence type="ECO:0000256" key="4">
    <source>
        <dbReference type="ARBA" id="ARBA00022692"/>
    </source>
</evidence>
<dbReference type="GO" id="GO:0005886">
    <property type="term" value="C:plasma membrane"/>
    <property type="evidence" value="ECO:0007669"/>
    <property type="project" value="UniProtKB-SubCell"/>
</dbReference>
<dbReference type="AlphaFoldDB" id="F2J2L2"/>
<accession>F2J2L2</accession>
<keyword evidence="6 7" id="KW-0472">Membrane</keyword>
<dbReference type="STRING" id="991905.SL003B_2502"/>
<keyword evidence="5 7" id="KW-1133">Transmembrane helix</keyword>
<protein>
    <recommendedName>
        <fullName evidence="7">TRAP transporter small permease protein</fullName>
    </recommendedName>
</protein>
<proteinExistence type="inferred from homology"/>
<feature type="transmembrane region" description="Helical" evidence="7">
    <location>
        <begin position="107"/>
        <end position="128"/>
    </location>
</feature>
<feature type="transmembrane region" description="Helical" evidence="7">
    <location>
        <begin position="156"/>
        <end position="178"/>
    </location>
</feature>
<dbReference type="EMBL" id="CP002568">
    <property type="protein sequence ID" value="ADZ70926.1"/>
    <property type="molecule type" value="Genomic_DNA"/>
</dbReference>
<evidence type="ECO:0000256" key="7">
    <source>
        <dbReference type="RuleBase" id="RU369079"/>
    </source>
</evidence>
<keyword evidence="7" id="KW-0997">Cell inner membrane</keyword>
<comment type="similarity">
    <text evidence="7">Belongs to the TRAP transporter small permease family.</text>
</comment>
<dbReference type="GO" id="GO:0022857">
    <property type="term" value="F:transmembrane transporter activity"/>
    <property type="evidence" value="ECO:0007669"/>
    <property type="project" value="UniProtKB-UniRule"/>
</dbReference>
<dbReference type="KEGG" id="pgv:SL003B_2502"/>
<sequence length="185" mass="19432">MSDETNLDSVVDAPPARRGGGPFALAANALAAIGTVWIFLMMLVIVADVAGRNLFDAPITGVAEVCARSVVAIVFLQIASAVLAGRMTRADFLIRPVSRRFPGLTRVMEALFALAGVAVYVAILLAAWPDTAEAWRSGEYFGVQGVFTIPTLPFRAIIVIGAGFAALAYLIAAAASLLRDRTLPA</sequence>
<keyword evidence="3" id="KW-1003">Cell membrane</keyword>
<feature type="transmembrane region" description="Helical" evidence="7">
    <location>
        <begin position="67"/>
        <end position="86"/>
    </location>
</feature>
<evidence type="ECO:0000256" key="6">
    <source>
        <dbReference type="ARBA" id="ARBA00023136"/>
    </source>
</evidence>
<evidence type="ECO:0000313" key="10">
    <source>
        <dbReference type="Proteomes" id="UP000008130"/>
    </source>
</evidence>
<organism evidence="9 10">
    <name type="scientific">Polymorphum gilvum (strain LMG 25793 / CGMCC 1.9160 / SL003B-26A1)</name>
    <dbReference type="NCBI Taxonomy" id="991905"/>
    <lineage>
        <taxon>Bacteria</taxon>
        <taxon>Pseudomonadati</taxon>
        <taxon>Pseudomonadota</taxon>
        <taxon>Alphaproteobacteria</taxon>
        <taxon>Rhodobacterales</taxon>
        <taxon>Paracoccaceae</taxon>
        <taxon>Polymorphum</taxon>
    </lineage>
</organism>
<dbReference type="Proteomes" id="UP000008130">
    <property type="component" value="Chromosome"/>
</dbReference>
<keyword evidence="4 7" id="KW-0812">Transmembrane</keyword>
<keyword evidence="10" id="KW-1185">Reference proteome</keyword>